<proteinExistence type="predicted"/>
<gene>
    <name evidence="1" type="ORF">BFW01_g902</name>
</gene>
<organism evidence="1 2">
    <name type="scientific">Lasiodiplodia theobromae</name>
    <dbReference type="NCBI Taxonomy" id="45133"/>
    <lineage>
        <taxon>Eukaryota</taxon>
        <taxon>Fungi</taxon>
        <taxon>Dikarya</taxon>
        <taxon>Ascomycota</taxon>
        <taxon>Pezizomycotina</taxon>
        <taxon>Dothideomycetes</taxon>
        <taxon>Dothideomycetes incertae sedis</taxon>
        <taxon>Botryosphaeriales</taxon>
        <taxon>Botryosphaeriaceae</taxon>
        <taxon>Lasiodiplodia</taxon>
    </lineage>
</organism>
<dbReference type="EMBL" id="MDYX01000040">
    <property type="protein sequence ID" value="KAF9630340.1"/>
    <property type="molecule type" value="Genomic_DNA"/>
</dbReference>
<comment type="caution">
    <text evidence="1">The sequence shown here is derived from an EMBL/GenBank/DDBJ whole genome shotgun (WGS) entry which is preliminary data.</text>
</comment>
<reference evidence="1" key="1">
    <citation type="submission" date="2016-08" db="EMBL/GenBank/DDBJ databases">
        <authorList>
            <person name="Yan J."/>
        </authorList>
    </citation>
    <scope>NUCLEOTIDE SEQUENCE</scope>
    <source>
        <strain evidence="1">CSS-01s</strain>
    </source>
</reference>
<evidence type="ECO:0000313" key="2">
    <source>
        <dbReference type="Proteomes" id="UP000627934"/>
    </source>
</evidence>
<name>A0A8H7IRW4_9PEZI</name>
<reference evidence="1" key="2">
    <citation type="journal article" date="2018" name="DNA Res.">
        <title>Comparative genome and transcriptome analyses reveal adaptations to opportunistic infections in woody plant degrading pathogens of Botryosphaeriaceae.</title>
        <authorList>
            <person name="Yan J.Y."/>
            <person name="Zhao W.S."/>
            <person name="Chen Z."/>
            <person name="Xing Q.K."/>
            <person name="Zhang W."/>
            <person name="Chethana K.W.T."/>
            <person name="Xue M.F."/>
            <person name="Xu J.P."/>
            <person name="Phillips A.J.L."/>
            <person name="Wang Y."/>
            <person name="Liu J.H."/>
            <person name="Liu M."/>
            <person name="Zhou Y."/>
            <person name="Jayawardena R.S."/>
            <person name="Manawasinghe I.S."/>
            <person name="Huang J.B."/>
            <person name="Qiao G.H."/>
            <person name="Fu C.Y."/>
            <person name="Guo F.F."/>
            <person name="Dissanayake A.J."/>
            <person name="Peng Y.L."/>
            <person name="Hyde K.D."/>
            <person name="Li X.H."/>
        </authorList>
    </citation>
    <scope>NUCLEOTIDE SEQUENCE</scope>
    <source>
        <strain evidence="1">CSS-01s</strain>
    </source>
</reference>
<dbReference type="AlphaFoldDB" id="A0A8H7IRW4"/>
<protein>
    <submittedName>
        <fullName evidence="1">Uncharacterized protein</fullName>
    </submittedName>
</protein>
<dbReference type="Proteomes" id="UP000627934">
    <property type="component" value="Unassembled WGS sequence"/>
</dbReference>
<accession>A0A8H7IRW4</accession>
<sequence length="138" mass="15436">MSTPPGVPSPNSNNNIRAGKCQKAAEDLWNQAIQYLSEDDQQRLASLPNDKLDILNIVLDEVEIKKQHCLDKRWTYKGRDGKPKVLRDLCDKTIAWVTKFKDLGDTFVKSDVSGHAAMPWAGVSFLLKVCYSSSHGSM</sequence>
<evidence type="ECO:0000313" key="1">
    <source>
        <dbReference type="EMBL" id="KAF9630340.1"/>
    </source>
</evidence>